<dbReference type="InterPro" id="IPR013520">
    <property type="entry name" value="Ribonucl_H"/>
</dbReference>
<reference evidence="7 8" key="1">
    <citation type="submission" date="2019-12" db="EMBL/GenBank/DDBJ databases">
        <title>Draft genome sequence of Pseudomonas otitidis recovered from a chicken carcass.</title>
        <authorList>
            <person name="Vieira T.R."/>
            <person name="Oliviera E.F.C."/>
            <person name="Silva N.M.V."/>
            <person name="Sambrano G.E."/>
            <person name="Cibulski S.P."/>
            <person name="Cardoso M.R.I."/>
        </authorList>
    </citation>
    <scope>NUCLEOTIDE SEQUENCE [LARGE SCALE GENOMIC DNA]</scope>
    <source>
        <strain evidence="7 8">25_K</strain>
    </source>
</reference>
<evidence type="ECO:0000313" key="6">
    <source>
        <dbReference type="EMBL" id="BCA26530.1"/>
    </source>
</evidence>
<organism evidence="6 9">
    <name type="scientific">Metapseudomonas otitidis</name>
    <dbReference type="NCBI Taxonomy" id="319939"/>
    <lineage>
        <taxon>Bacteria</taxon>
        <taxon>Pseudomonadati</taxon>
        <taxon>Pseudomonadota</taxon>
        <taxon>Gammaproteobacteria</taxon>
        <taxon>Pseudomonadales</taxon>
        <taxon>Pseudomonadaceae</taxon>
        <taxon>Metapseudomonas</taxon>
    </lineage>
</organism>
<dbReference type="AlphaFoldDB" id="A0A679GG24"/>
<dbReference type="GO" id="GO:0003676">
    <property type="term" value="F:nucleic acid binding"/>
    <property type="evidence" value="ECO:0007669"/>
    <property type="project" value="InterPro"/>
</dbReference>
<dbReference type="EMBL" id="AP022642">
    <property type="protein sequence ID" value="BCA26530.1"/>
    <property type="molecule type" value="Genomic_DNA"/>
</dbReference>
<evidence type="ECO:0000256" key="3">
    <source>
        <dbReference type="ARBA" id="ARBA00022839"/>
    </source>
</evidence>
<dbReference type="InterPro" id="IPR036397">
    <property type="entry name" value="RNaseH_sf"/>
</dbReference>
<dbReference type="InterPro" id="IPR012337">
    <property type="entry name" value="RNaseH-like_sf"/>
</dbReference>
<feature type="region of interest" description="Disordered" evidence="4">
    <location>
        <begin position="12"/>
        <end position="31"/>
    </location>
</feature>
<dbReference type="CDD" id="cd06127">
    <property type="entry name" value="DEDDh"/>
    <property type="match status" value="1"/>
</dbReference>
<dbReference type="PANTHER" id="PTHR30231">
    <property type="entry name" value="DNA POLYMERASE III SUBUNIT EPSILON"/>
    <property type="match status" value="1"/>
</dbReference>
<evidence type="ECO:0000256" key="1">
    <source>
        <dbReference type="ARBA" id="ARBA00022722"/>
    </source>
</evidence>
<dbReference type="Gene3D" id="3.30.420.10">
    <property type="entry name" value="Ribonuclease H-like superfamily/Ribonuclease H"/>
    <property type="match status" value="1"/>
</dbReference>
<dbReference type="Proteomes" id="UP000501237">
    <property type="component" value="Chromosome"/>
</dbReference>
<gene>
    <name evidence="7" type="ORF">GO594_00950</name>
    <name evidence="6" type="ORF">PtoMrB4_05070</name>
</gene>
<dbReference type="EMBL" id="WTFN01000002">
    <property type="protein sequence ID" value="MWK54534.1"/>
    <property type="molecule type" value="Genomic_DNA"/>
</dbReference>
<dbReference type="SMART" id="SM00479">
    <property type="entry name" value="EXOIII"/>
    <property type="match status" value="1"/>
</dbReference>
<dbReference type="KEGG" id="poj:PtoMrB4_05070"/>
<name>A0A679GG24_9GAMM</name>
<dbReference type="GeneID" id="57395716"/>
<dbReference type="Proteomes" id="UP000461288">
    <property type="component" value="Unassembled WGS sequence"/>
</dbReference>
<proteinExistence type="predicted"/>
<feature type="domain" description="Exonuclease" evidence="5">
    <location>
        <begin position="41"/>
        <end position="210"/>
    </location>
</feature>
<evidence type="ECO:0000256" key="4">
    <source>
        <dbReference type="SAM" id="MobiDB-lite"/>
    </source>
</evidence>
<keyword evidence="1" id="KW-0540">Nuclease</keyword>
<dbReference type="GO" id="GO:0006259">
    <property type="term" value="P:DNA metabolic process"/>
    <property type="evidence" value="ECO:0007669"/>
    <property type="project" value="UniProtKB-ARBA"/>
</dbReference>
<dbReference type="Pfam" id="PF00929">
    <property type="entry name" value="RNase_T"/>
    <property type="match status" value="1"/>
</dbReference>
<keyword evidence="3 7" id="KW-0269">Exonuclease</keyword>
<dbReference type="RefSeq" id="WP_160479369.1">
    <property type="nucleotide sequence ID" value="NZ_AP022642.1"/>
</dbReference>
<dbReference type="GO" id="GO:0005829">
    <property type="term" value="C:cytosol"/>
    <property type="evidence" value="ECO:0007669"/>
    <property type="project" value="TreeGrafter"/>
</dbReference>
<evidence type="ECO:0000259" key="5">
    <source>
        <dbReference type="SMART" id="SM00479"/>
    </source>
</evidence>
<dbReference type="SUPFAM" id="SSF53098">
    <property type="entry name" value="Ribonuclease H-like"/>
    <property type="match status" value="1"/>
</dbReference>
<keyword evidence="2" id="KW-0378">Hydrolase</keyword>
<protein>
    <submittedName>
        <fullName evidence="7">3'-5' exonuclease</fullName>
    </submittedName>
    <submittedName>
        <fullName evidence="6">DNA polymerase III subunit epsilon</fullName>
    </submittedName>
</protein>
<evidence type="ECO:0000313" key="9">
    <source>
        <dbReference type="Proteomes" id="UP000501237"/>
    </source>
</evidence>
<dbReference type="PANTHER" id="PTHR30231:SF4">
    <property type="entry name" value="PROTEIN NEN2"/>
    <property type="match status" value="1"/>
</dbReference>
<reference evidence="6 9" key="2">
    <citation type="journal article" date="2020" name="Microbiol. Resour. Announc.">
        <title>Complete genome sequence of Pseudomonas otitidis strain MrB4, isolated from Lake Biwa in Japan.</title>
        <authorList>
            <person name="Miyazaki K."/>
            <person name="Hase E."/>
            <person name="Maruya T."/>
        </authorList>
    </citation>
    <scope>NUCLEOTIDE SEQUENCE [LARGE SCALE GENOMIC DNA]</scope>
    <source>
        <strain evidence="6 9">MrB4</strain>
    </source>
</reference>
<sequence length="235" mass="25583">MNAFSWFTRRQRPALTDDQQQRRDALPAPQALDDRPLAEQRFVVLDLETSGLDMSRDLVLSIGAVSIEAGAIPLGRGFEATLYRNAGTSPAVLIHGIAPSVSAAGLAPAEALLDFMDYLGDSPVLAFHAPFDQRMLARALRQDLGLRLRHPFLDIAELAPLLCPDAGIRNGGLDQWAEHFGLQVQQRHHASADALATAEMALILFAHARRQGLDSPAALSAALARQQRRQQQPGF</sequence>
<accession>A0A679GG24</accession>
<evidence type="ECO:0000313" key="8">
    <source>
        <dbReference type="Proteomes" id="UP000461288"/>
    </source>
</evidence>
<evidence type="ECO:0000256" key="2">
    <source>
        <dbReference type="ARBA" id="ARBA00022801"/>
    </source>
</evidence>
<evidence type="ECO:0000313" key="7">
    <source>
        <dbReference type="EMBL" id="MWK54534.1"/>
    </source>
</evidence>
<dbReference type="GO" id="GO:0008408">
    <property type="term" value="F:3'-5' exonuclease activity"/>
    <property type="evidence" value="ECO:0007669"/>
    <property type="project" value="TreeGrafter"/>
</dbReference>